<dbReference type="PANTHER" id="PTHR43708:SF8">
    <property type="entry name" value="OXIDOREDUCTASE"/>
    <property type="match status" value="1"/>
</dbReference>
<evidence type="ECO:0000259" key="2">
    <source>
        <dbReference type="Pfam" id="PF01408"/>
    </source>
</evidence>
<dbReference type="InterPro" id="IPR051317">
    <property type="entry name" value="Gfo/Idh/MocA_oxidoreduct"/>
</dbReference>
<dbReference type="Pfam" id="PF22725">
    <property type="entry name" value="GFO_IDH_MocA_C3"/>
    <property type="match status" value="1"/>
</dbReference>
<keyword evidence="5" id="KW-1185">Reference proteome</keyword>
<dbReference type="InterPro" id="IPR036291">
    <property type="entry name" value="NAD(P)-bd_dom_sf"/>
</dbReference>
<reference evidence="4 5" key="1">
    <citation type="submission" date="2016-10" db="EMBL/GenBank/DDBJ databases">
        <authorList>
            <person name="Varghese N."/>
            <person name="Submissions S."/>
        </authorList>
    </citation>
    <scope>NUCLEOTIDE SEQUENCE [LARGE SCALE GENOMIC DNA]</scope>
    <source>
        <strain evidence="4 5">DSM 9169</strain>
    </source>
</reference>
<protein>
    <submittedName>
        <fullName evidence="4">Predicted dehydrogenase</fullName>
    </submittedName>
</protein>
<dbReference type="RefSeq" id="WP_058237803.1">
    <property type="nucleotide sequence ID" value="NZ_LT629792.1"/>
</dbReference>
<feature type="domain" description="GFO/IDH/MocA-like oxidoreductase" evidence="3">
    <location>
        <begin position="528"/>
        <end position="683"/>
    </location>
</feature>
<dbReference type="InterPro" id="IPR000683">
    <property type="entry name" value="Gfo/Idh/MocA-like_OxRdtase_N"/>
</dbReference>
<dbReference type="Pfam" id="PF00480">
    <property type="entry name" value="ROK"/>
    <property type="match status" value="1"/>
</dbReference>
<name>A0ABY0V5C7_9ACTO</name>
<dbReference type="PANTHER" id="PTHR43708">
    <property type="entry name" value="CONSERVED EXPRESSED OXIDOREDUCTASE (EUROFUNG)"/>
    <property type="match status" value="1"/>
</dbReference>
<dbReference type="PROSITE" id="PS51257">
    <property type="entry name" value="PROKAR_LIPOPROTEIN"/>
    <property type="match status" value="1"/>
</dbReference>
<evidence type="ECO:0000313" key="5">
    <source>
        <dbReference type="Proteomes" id="UP000198976"/>
    </source>
</evidence>
<dbReference type="Gene3D" id="3.30.420.40">
    <property type="match status" value="2"/>
</dbReference>
<dbReference type="InterPro" id="IPR055170">
    <property type="entry name" value="GFO_IDH_MocA-like_dom"/>
</dbReference>
<dbReference type="SUPFAM" id="SSF53067">
    <property type="entry name" value="Actin-like ATPase domain"/>
    <property type="match status" value="1"/>
</dbReference>
<feature type="domain" description="Gfo/Idh/MocA-like oxidoreductase N-terminal" evidence="2">
    <location>
        <begin position="398"/>
        <end position="520"/>
    </location>
</feature>
<sequence>MSTRRSSERGDRRALDVINVLRQGGATHSQLAQACSVTRPTVTPILEGLAARGMIVEQSSVVDGGRPARVFTLAPHAGFAVGVDLLQRTMAISAISMSGSIIQSRVAQLKAQSGQERYREVEALITRFIEKLRPQWGPVHACVVSTTGVIDAQGTIVRSDLIPSWAGFPFGDALRRDLGCPVRIENDINAAAMGEFVTRVSDGKLAADDDLLFVNCQLGIHTGLILKGQLHRGCSFNAGEITDVVDAPLVEESVARNQVGTQDSPQDRASLERAYAQWGERLAGIIGPLGVVVDPRTIVIAGLPANSTQVMAAIKGKLASLRPESAPDLRIEESPYGTACASIGAVAWALLDADRHLFGEGSSQLPTLHHLHSILSAQLNRRHTTLTTQHTSSSSAPLRVGVVGIGARAPLALGAENASVPAQIVAACEPHPQRRERVEKQLKRDPDSIAVCEAVDELIECDVDVAFVTSPDDTHADIACQLLKAGIDVYVEKPLAIHLDDATRILETAYETGSKLYVGHNMRHMNVVRTMRDLIRAGRIGEVKTIWCRHFVGAGGDFYFKDWHATREHGTGLLLQKAAHDIDVMHWLADSHTTDVVAMGDLMVYDKITDRGDHSNELMHDWYSLDNWPPMTQKGLNAVIDVEDVSMMLMRMESGVLASYEQCHFSPDYWRNYTVIGTEGRLENFGDGEGGHISLWNKRTIYNPDGDEQFPIIGDEKGHGDADKLIVDEFLRFVAHDAVTDTSPLGAWYAVAAGIQATSSLREGNEPRHIPELPEHLVAYFNHNQVK</sequence>
<dbReference type="InterPro" id="IPR000600">
    <property type="entry name" value="ROK"/>
</dbReference>
<dbReference type="Gene3D" id="3.30.360.10">
    <property type="entry name" value="Dihydrodipicolinate Reductase, domain 2"/>
    <property type="match status" value="1"/>
</dbReference>
<evidence type="ECO:0000259" key="3">
    <source>
        <dbReference type="Pfam" id="PF22725"/>
    </source>
</evidence>
<evidence type="ECO:0000313" key="4">
    <source>
        <dbReference type="EMBL" id="SDT86611.1"/>
    </source>
</evidence>
<accession>A0ABY0V5C7</accession>
<gene>
    <name evidence="4" type="ORF">SAMN04489714_0326</name>
</gene>
<evidence type="ECO:0000256" key="1">
    <source>
        <dbReference type="ARBA" id="ARBA00006479"/>
    </source>
</evidence>
<dbReference type="CDD" id="cd23763">
    <property type="entry name" value="ASKHA_ATPase_ROK"/>
    <property type="match status" value="1"/>
</dbReference>
<dbReference type="InterPro" id="IPR043129">
    <property type="entry name" value="ATPase_NBD"/>
</dbReference>
<dbReference type="InterPro" id="IPR036390">
    <property type="entry name" value="WH_DNA-bd_sf"/>
</dbReference>
<dbReference type="SUPFAM" id="SSF51735">
    <property type="entry name" value="NAD(P)-binding Rossmann-fold domains"/>
    <property type="match status" value="1"/>
</dbReference>
<dbReference type="SUPFAM" id="SSF46785">
    <property type="entry name" value="Winged helix' DNA-binding domain"/>
    <property type="match status" value="1"/>
</dbReference>
<dbReference type="Proteomes" id="UP000198976">
    <property type="component" value="Chromosome I"/>
</dbReference>
<dbReference type="Gene3D" id="1.10.10.10">
    <property type="entry name" value="Winged helix-like DNA-binding domain superfamily/Winged helix DNA-binding domain"/>
    <property type="match status" value="1"/>
</dbReference>
<dbReference type="Pfam" id="PF01408">
    <property type="entry name" value="GFO_IDH_MocA"/>
    <property type="match status" value="1"/>
</dbReference>
<proteinExistence type="inferred from homology"/>
<comment type="similarity">
    <text evidence="1">Belongs to the ROK (NagC/XylR) family.</text>
</comment>
<organism evidence="4 5">
    <name type="scientific">Schaalia radingae</name>
    <dbReference type="NCBI Taxonomy" id="131110"/>
    <lineage>
        <taxon>Bacteria</taxon>
        <taxon>Bacillati</taxon>
        <taxon>Actinomycetota</taxon>
        <taxon>Actinomycetes</taxon>
        <taxon>Actinomycetales</taxon>
        <taxon>Actinomycetaceae</taxon>
        <taxon>Schaalia</taxon>
    </lineage>
</organism>
<dbReference type="InterPro" id="IPR036388">
    <property type="entry name" value="WH-like_DNA-bd_sf"/>
</dbReference>
<dbReference type="Gene3D" id="3.40.50.720">
    <property type="entry name" value="NAD(P)-binding Rossmann-like Domain"/>
    <property type="match status" value="1"/>
</dbReference>
<dbReference type="SUPFAM" id="SSF55347">
    <property type="entry name" value="Glyceraldehyde-3-phosphate dehydrogenase-like, C-terminal domain"/>
    <property type="match status" value="1"/>
</dbReference>
<dbReference type="EMBL" id="LT629792">
    <property type="protein sequence ID" value="SDT86611.1"/>
    <property type="molecule type" value="Genomic_DNA"/>
</dbReference>